<dbReference type="AlphaFoldDB" id="A0A0C2G874"/>
<evidence type="ECO:0000313" key="2">
    <source>
        <dbReference type="Proteomes" id="UP000054047"/>
    </source>
</evidence>
<name>A0A0C2G874_9BILA</name>
<organism evidence="1 2">
    <name type="scientific">Ancylostoma duodenale</name>
    <dbReference type="NCBI Taxonomy" id="51022"/>
    <lineage>
        <taxon>Eukaryota</taxon>
        <taxon>Metazoa</taxon>
        <taxon>Ecdysozoa</taxon>
        <taxon>Nematoda</taxon>
        <taxon>Chromadorea</taxon>
        <taxon>Rhabditida</taxon>
        <taxon>Rhabditina</taxon>
        <taxon>Rhabditomorpha</taxon>
        <taxon>Strongyloidea</taxon>
        <taxon>Ancylostomatidae</taxon>
        <taxon>Ancylostomatinae</taxon>
        <taxon>Ancylostoma</taxon>
    </lineage>
</organism>
<proteinExistence type="predicted"/>
<evidence type="ECO:0000313" key="1">
    <source>
        <dbReference type="EMBL" id="KIH57195.1"/>
    </source>
</evidence>
<sequence length="77" mass="8966">MAWDTTYKLDVQLFSAMISHLVFVNTDQGLYLTTFPKVHFIQKTSLIRLHTIELEGFLAQQKRRLLYDTAGRYGCLV</sequence>
<reference evidence="1 2" key="1">
    <citation type="submission" date="2013-12" db="EMBL/GenBank/DDBJ databases">
        <title>Draft genome of the parsitic nematode Ancylostoma duodenale.</title>
        <authorList>
            <person name="Mitreva M."/>
        </authorList>
    </citation>
    <scope>NUCLEOTIDE SEQUENCE [LARGE SCALE GENOMIC DNA]</scope>
    <source>
        <strain evidence="1 2">Zhejiang</strain>
    </source>
</reference>
<dbReference type="Proteomes" id="UP000054047">
    <property type="component" value="Unassembled WGS sequence"/>
</dbReference>
<accession>A0A0C2G874</accession>
<gene>
    <name evidence="1" type="ORF">ANCDUO_12615</name>
</gene>
<dbReference type="EMBL" id="KN734687">
    <property type="protein sequence ID" value="KIH57195.1"/>
    <property type="molecule type" value="Genomic_DNA"/>
</dbReference>
<keyword evidence="2" id="KW-1185">Reference proteome</keyword>
<protein>
    <submittedName>
        <fullName evidence="1">Uncharacterized protein</fullName>
    </submittedName>
</protein>